<keyword evidence="5" id="KW-0997">Cell inner membrane</keyword>
<feature type="transmembrane region" description="Helical" evidence="15">
    <location>
        <begin position="31"/>
        <end position="51"/>
    </location>
</feature>
<dbReference type="PROSITE" id="PS50924">
    <property type="entry name" value="MHYT"/>
    <property type="match status" value="1"/>
</dbReference>
<dbReference type="InterPro" id="IPR005330">
    <property type="entry name" value="MHYT_dom"/>
</dbReference>
<keyword evidence="7" id="KW-0808">Transferase</keyword>
<evidence type="ECO:0000256" key="4">
    <source>
        <dbReference type="ARBA" id="ARBA00022475"/>
    </source>
</evidence>
<protein>
    <recommendedName>
        <fullName evidence="3">histidine kinase</fullName>
        <ecNumber evidence="3">2.7.13.3</ecNumber>
    </recommendedName>
</protein>
<dbReference type="Gene3D" id="3.30.565.10">
    <property type="entry name" value="Histidine kinase-like ATPase, C-terminal domain"/>
    <property type="match status" value="1"/>
</dbReference>
<evidence type="ECO:0000256" key="2">
    <source>
        <dbReference type="ARBA" id="ARBA00004429"/>
    </source>
</evidence>
<evidence type="ECO:0000259" key="16">
    <source>
        <dbReference type="PROSITE" id="PS50109"/>
    </source>
</evidence>
<dbReference type="Gene3D" id="3.30.450.20">
    <property type="entry name" value="PAS domain"/>
    <property type="match status" value="2"/>
</dbReference>
<organism evidence="20 21">
    <name type="scientific">Marinibaculum pumilum</name>
    <dbReference type="NCBI Taxonomy" id="1766165"/>
    <lineage>
        <taxon>Bacteria</taxon>
        <taxon>Pseudomonadati</taxon>
        <taxon>Pseudomonadota</taxon>
        <taxon>Alphaproteobacteria</taxon>
        <taxon>Rhodospirillales</taxon>
        <taxon>Rhodospirillaceae</taxon>
        <taxon>Marinibaculum</taxon>
    </lineage>
</organism>
<keyword evidence="8 15" id="KW-0812">Transmembrane</keyword>
<evidence type="ECO:0000256" key="5">
    <source>
        <dbReference type="ARBA" id="ARBA00022519"/>
    </source>
</evidence>
<dbReference type="Gene3D" id="1.10.287.130">
    <property type="match status" value="1"/>
</dbReference>
<accession>A0ABV7L1S7</accession>
<evidence type="ECO:0000313" key="21">
    <source>
        <dbReference type="Proteomes" id="UP001595528"/>
    </source>
</evidence>
<dbReference type="InterPro" id="IPR011006">
    <property type="entry name" value="CheY-like_superfamily"/>
</dbReference>
<dbReference type="SMART" id="SM00091">
    <property type="entry name" value="PAS"/>
    <property type="match status" value="2"/>
</dbReference>
<feature type="domain" description="Response regulatory" evidence="17">
    <location>
        <begin position="784"/>
        <end position="912"/>
    </location>
</feature>
<keyword evidence="11 15" id="KW-1133">Transmembrane helix</keyword>
<dbReference type="PANTHER" id="PTHR43047">
    <property type="entry name" value="TWO-COMPONENT HISTIDINE PROTEIN KINASE"/>
    <property type="match status" value="1"/>
</dbReference>
<dbReference type="Gene3D" id="3.40.50.2300">
    <property type="match status" value="1"/>
</dbReference>
<evidence type="ECO:0000256" key="9">
    <source>
        <dbReference type="ARBA" id="ARBA00022777"/>
    </source>
</evidence>
<comment type="catalytic activity">
    <reaction evidence="1">
        <text>ATP + protein L-histidine = ADP + protein N-phospho-L-histidine.</text>
        <dbReference type="EC" id="2.7.13.3"/>
    </reaction>
</comment>
<keyword evidence="21" id="KW-1185">Reference proteome</keyword>
<dbReference type="InterPro" id="IPR008207">
    <property type="entry name" value="Sig_transdc_His_kin_Hpt_dom"/>
</dbReference>
<evidence type="ECO:0000256" key="14">
    <source>
        <dbReference type="PROSITE-ProRule" id="PRU00169"/>
    </source>
</evidence>
<evidence type="ECO:0000256" key="12">
    <source>
        <dbReference type="ARBA" id="ARBA00023012"/>
    </source>
</evidence>
<dbReference type="InterPro" id="IPR003594">
    <property type="entry name" value="HATPase_dom"/>
</dbReference>
<dbReference type="PROSITE" id="PS50109">
    <property type="entry name" value="HIS_KIN"/>
    <property type="match status" value="1"/>
</dbReference>
<evidence type="ECO:0000259" key="17">
    <source>
        <dbReference type="PROSITE" id="PS50110"/>
    </source>
</evidence>
<evidence type="ECO:0000256" key="3">
    <source>
        <dbReference type="ARBA" id="ARBA00012438"/>
    </source>
</evidence>
<dbReference type="NCBIfam" id="TIGR00229">
    <property type="entry name" value="sensory_box"/>
    <property type="match status" value="1"/>
</dbReference>
<dbReference type="SMART" id="SM00388">
    <property type="entry name" value="HisKA"/>
    <property type="match status" value="1"/>
</dbReference>
<dbReference type="InterPro" id="IPR004358">
    <property type="entry name" value="Sig_transdc_His_kin-like_C"/>
</dbReference>
<keyword evidence="13 15" id="KW-0472">Membrane</keyword>
<dbReference type="Pfam" id="PF03707">
    <property type="entry name" value="MHYT"/>
    <property type="match status" value="3"/>
</dbReference>
<dbReference type="PRINTS" id="PR00344">
    <property type="entry name" value="BCTRLSENSOR"/>
</dbReference>
<evidence type="ECO:0000256" key="8">
    <source>
        <dbReference type="ARBA" id="ARBA00022692"/>
    </source>
</evidence>
<feature type="transmembrane region" description="Helical" evidence="15">
    <location>
        <begin position="100"/>
        <end position="118"/>
    </location>
</feature>
<sequence length="1140" mass="122149">MDFLLDEAFHPLPSSILVGRDTYIASYDLNLVALSVVIATLAGMVALTIGARLTQVEGRWPRFLWLGAGSTVMAGGIWAMHFVGMLAFSLPCAVNYDLSVTMLSTIPAWLASFAALAVSSRSDSMSSWQVAVAGLVMGLGIGAMHYTGMAAMRMEAILVYDPLLVLVSVAVAGGLACASLALNVRLVSGERRTRIFDQRRLPAALFMGIAVAGMHYTAMAAAIFVPDPSPSGDPLSVSPDLLALLITVVTTAVIAATLAIVFGSVQRETAGILREAVRSREAAEMAAEERGKRLQAILDNLAEGIVSISEDGRILHWSPSAERLFGYTAAEVEGRNVACLMPEPYASQHDGYLAAYWQTGVANVIGRGRKVAGRRKDGSVFPLYLAVGRADLETGTVFTGILRDLSAEEAAQAEVRTKQHQLRVALDSMADGLCMVDVDGRIVVANDTFADLMGVAPESLMRGAQSVYPVSDLENRFETVELTIGRQSIELQITPTDDGGHVLLAHDISQRKQTEQDLRSARDRAELATRAKSAFLANMSHEIRTPMNSVLGFISLTLEETGLSAEVRRHLKVADRSARALLQIINDILDVSKLESGAVVLELMPVSVSECLRGVQDLLALKAREKGLELSLEIDPAVPEWVSGDPTRLRQILLNIVGNAVKFTDRGSVQVSVTLEPAGADDDATAGLRFAVADTGPGIAPDRLDSIFEPFSQEDESTTRRFGGSGLGTTICRQLVDLMGGRIWAENRPGGGALFTFVLPLQPSAPPVAPTWMTQRAAVRRTFRILVVEDVAENRLLLELRLRRLGHQVFLAENGAEGLAMFSTLAPDIVLMDVHMPVMDGLAATAAIRRAEAAGQVAGDGDEGPQDSTPIIALTASVMEEDQAQCLAAGMDVVVAKPVDFPTLIRQMERLALPERGQAESSLPPAEQAAPAQPVAVPPELQVLEEVADLPAGMRAWQSSTAYADALQGFAGRVDDWQMVARATDDRDFRSARAVLHTLKGLAGNLALTTVADIANRFGALLKGCADGDPVPEEAAGLQEELRLALTAVGQALRRLKRPQVEPDRTDAAGQQPDIATALEDLMAALGNDNPDPVERELARMEGILPPGVLDPVARAVEEFDFELARERLRELMDAEGVMP</sequence>
<comment type="subcellular location">
    <subcellularLocation>
        <location evidence="2">Cell inner membrane</location>
        <topology evidence="2">Multi-pass membrane protein</topology>
    </subcellularLocation>
</comment>
<dbReference type="SUPFAM" id="SSF47384">
    <property type="entry name" value="Homodimeric domain of signal transducing histidine kinase"/>
    <property type="match status" value="1"/>
</dbReference>
<dbReference type="PROSITE" id="PS50110">
    <property type="entry name" value="RESPONSE_REGULATORY"/>
    <property type="match status" value="1"/>
</dbReference>
<gene>
    <name evidence="20" type="ORF">ACFOGJ_14960</name>
</gene>
<dbReference type="InterPro" id="IPR035965">
    <property type="entry name" value="PAS-like_dom_sf"/>
</dbReference>
<dbReference type="SUPFAM" id="SSF55874">
    <property type="entry name" value="ATPase domain of HSP90 chaperone/DNA topoisomerase II/histidine kinase"/>
    <property type="match status" value="1"/>
</dbReference>
<evidence type="ECO:0000256" key="13">
    <source>
        <dbReference type="ARBA" id="ARBA00023136"/>
    </source>
</evidence>
<feature type="transmembrane region" description="Helical" evidence="15">
    <location>
        <begin position="130"/>
        <end position="151"/>
    </location>
</feature>
<evidence type="ECO:0000256" key="10">
    <source>
        <dbReference type="ARBA" id="ARBA00022840"/>
    </source>
</evidence>
<dbReference type="Pfam" id="PF00512">
    <property type="entry name" value="HisKA"/>
    <property type="match status" value="1"/>
</dbReference>
<dbReference type="CDD" id="cd17546">
    <property type="entry name" value="REC_hyHK_CKI1_RcsC-like"/>
    <property type="match status" value="1"/>
</dbReference>
<name>A0ABV7L1S7_9PROT</name>
<feature type="domain" description="MHYT" evidence="19">
    <location>
        <begin position="27"/>
        <end position="225"/>
    </location>
</feature>
<dbReference type="Pfam" id="PF01627">
    <property type="entry name" value="Hpt"/>
    <property type="match status" value="1"/>
</dbReference>
<dbReference type="Pfam" id="PF00989">
    <property type="entry name" value="PAS"/>
    <property type="match status" value="2"/>
</dbReference>
<keyword evidence="10" id="KW-0547">Nucleotide-binding</keyword>
<dbReference type="Proteomes" id="UP001595528">
    <property type="component" value="Unassembled WGS sequence"/>
</dbReference>
<dbReference type="CDD" id="cd00130">
    <property type="entry name" value="PAS"/>
    <property type="match status" value="2"/>
</dbReference>
<evidence type="ECO:0000256" key="11">
    <source>
        <dbReference type="ARBA" id="ARBA00022989"/>
    </source>
</evidence>
<dbReference type="InterPro" id="IPR036890">
    <property type="entry name" value="HATPase_C_sf"/>
</dbReference>
<dbReference type="InterPro" id="IPR001789">
    <property type="entry name" value="Sig_transdc_resp-reg_receiver"/>
</dbReference>
<dbReference type="CDD" id="cd16922">
    <property type="entry name" value="HATPase_EvgS-ArcB-TorS-like"/>
    <property type="match status" value="1"/>
</dbReference>
<dbReference type="InterPro" id="IPR003661">
    <property type="entry name" value="HisK_dim/P_dom"/>
</dbReference>
<feature type="modified residue" description="4-aspartylphosphate" evidence="14">
    <location>
        <position position="833"/>
    </location>
</feature>
<evidence type="ECO:0000256" key="1">
    <source>
        <dbReference type="ARBA" id="ARBA00000085"/>
    </source>
</evidence>
<dbReference type="EMBL" id="JBHRTR010000028">
    <property type="protein sequence ID" value="MFC3228543.1"/>
    <property type="molecule type" value="Genomic_DNA"/>
</dbReference>
<keyword evidence="10" id="KW-0067">ATP-binding</keyword>
<evidence type="ECO:0000256" key="6">
    <source>
        <dbReference type="ARBA" id="ARBA00022553"/>
    </source>
</evidence>
<dbReference type="PANTHER" id="PTHR43047:SF64">
    <property type="entry name" value="HISTIDINE KINASE CONTAINING CHEY-HOMOLOGOUS RECEIVER DOMAIN AND PAS DOMAIN-RELATED"/>
    <property type="match status" value="1"/>
</dbReference>
<feature type="transmembrane region" description="Helical" evidence="15">
    <location>
        <begin position="203"/>
        <end position="225"/>
    </location>
</feature>
<keyword evidence="12" id="KW-0902">Two-component regulatory system</keyword>
<dbReference type="RefSeq" id="WP_379901757.1">
    <property type="nucleotide sequence ID" value="NZ_JBHRTR010000028.1"/>
</dbReference>
<dbReference type="Pfam" id="PF00072">
    <property type="entry name" value="Response_reg"/>
    <property type="match status" value="1"/>
</dbReference>
<comment type="caution">
    <text evidence="20">The sequence shown here is derived from an EMBL/GenBank/DDBJ whole genome shotgun (WGS) entry which is preliminary data.</text>
</comment>
<dbReference type="SMART" id="SM00448">
    <property type="entry name" value="REC"/>
    <property type="match status" value="1"/>
</dbReference>
<dbReference type="InterPro" id="IPR000014">
    <property type="entry name" value="PAS"/>
</dbReference>
<dbReference type="Gene3D" id="1.20.120.160">
    <property type="entry name" value="HPT domain"/>
    <property type="match status" value="1"/>
</dbReference>
<dbReference type="InterPro" id="IPR036097">
    <property type="entry name" value="HisK_dim/P_sf"/>
</dbReference>
<feature type="transmembrane region" description="Helical" evidence="15">
    <location>
        <begin position="63"/>
        <end position="88"/>
    </location>
</feature>
<dbReference type="SUPFAM" id="SSF55785">
    <property type="entry name" value="PYP-like sensor domain (PAS domain)"/>
    <property type="match status" value="2"/>
</dbReference>
<dbReference type="InterPro" id="IPR005467">
    <property type="entry name" value="His_kinase_dom"/>
</dbReference>
<feature type="domain" description="PAS" evidence="18">
    <location>
        <begin position="290"/>
        <end position="343"/>
    </location>
</feature>
<proteinExistence type="predicted"/>
<keyword evidence="4" id="KW-1003">Cell membrane</keyword>
<evidence type="ECO:0000256" key="15">
    <source>
        <dbReference type="PROSITE-ProRule" id="PRU00244"/>
    </source>
</evidence>
<feature type="transmembrane region" description="Helical" evidence="15">
    <location>
        <begin position="241"/>
        <end position="265"/>
    </location>
</feature>
<feature type="transmembrane region" description="Helical" evidence="15">
    <location>
        <begin position="163"/>
        <end position="182"/>
    </location>
</feature>
<dbReference type="InterPro" id="IPR036641">
    <property type="entry name" value="HPT_dom_sf"/>
</dbReference>
<evidence type="ECO:0000259" key="19">
    <source>
        <dbReference type="PROSITE" id="PS50924"/>
    </source>
</evidence>
<dbReference type="InterPro" id="IPR013767">
    <property type="entry name" value="PAS_fold"/>
</dbReference>
<evidence type="ECO:0000259" key="18">
    <source>
        <dbReference type="PROSITE" id="PS50112"/>
    </source>
</evidence>
<dbReference type="Pfam" id="PF02518">
    <property type="entry name" value="HATPase_c"/>
    <property type="match status" value="1"/>
</dbReference>
<dbReference type="PROSITE" id="PS50112">
    <property type="entry name" value="PAS"/>
    <property type="match status" value="2"/>
</dbReference>
<feature type="domain" description="PAS" evidence="18">
    <location>
        <begin position="418"/>
        <end position="461"/>
    </location>
</feature>
<dbReference type="SMART" id="SM00387">
    <property type="entry name" value="HATPase_c"/>
    <property type="match status" value="1"/>
</dbReference>
<keyword evidence="9" id="KW-0418">Kinase</keyword>
<evidence type="ECO:0000313" key="20">
    <source>
        <dbReference type="EMBL" id="MFC3228543.1"/>
    </source>
</evidence>
<dbReference type="CDD" id="cd00082">
    <property type="entry name" value="HisKA"/>
    <property type="match status" value="1"/>
</dbReference>
<keyword evidence="6 14" id="KW-0597">Phosphoprotein</keyword>
<reference evidence="21" key="1">
    <citation type="journal article" date="2019" name="Int. J. Syst. Evol. Microbiol.">
        <title>The Global Catalogue of Microorganisms (GCM) 10K type strain sequencing project: providing services to taxonomists for standard genome sequencing and annotation.</title>
        <authorList>
            <consortium name="The Broad Institute Genomics Platform"/>
            <consortium name="The Broad Institute Genome Sequencing Center for Infectious Disease"/>
            <person name="Wu L."/>
            <person name="Ma J."/>
        </authorList>
    </citation>
    <scope>NUCLEOTIDE SEQUENCE [LARGE SCALE GENOMIC DNA]</scope>
    <source>
        <strain evidence="21">KCTC 42964</strain>
    </source>
</reference>
<evidence type="ECO:0000256" key="7">
    <source>
        <dbReference type="ARBA" id="ARBA00022679"/>
    </source>
</evidence>
<dbReference type="SUPFAM" id="SSF52172">
    <property type="entry name" value="CheY-like"/>
    <property type="match status" value="1"/>
</dbReference>
<dbReference type="EC" id="2.7.13.3" evidence="3"/>
<feature type="domain" description="Histidine kinase" evidence="16">
    <location>
        <begin position="538"/>
        <end position="763"/>
    </location>
</feature>
<dbReference type="SUPFAM" id="SSF47226">
    <property type="entry name" value="Histidine-containing phosphotransfer domain, HPT domain"/>
    <property type="match status" value="1"/>
</dbReference>